<reference evidence="12 13" key="1">
    <citation type="submission" date="2018-01" db="EMBL/GenBank/DDBJ databases">
        <title>Whole genome sequencing of Histamine producing bacteria.</title>
        <authorList>
            <person name="Butler K."/>
        </authorList>
    </citation>
    <scope>NUCLEOTIDE SEQUENCE [LARGE SCALE GENOMIC DNA]</scope>
    <source>
        <strain evidence="12 13">JCM 12947</strain>
    </source>
</reference>
<keyword evidence="7" id="KW-0418">Kinase</keyword>
<dbReference type="EMBL" id="PYMJ01000011">
    <property type="protein sequence ID" value="PSU48123.1"/>
    <property type="molecule type" value="Genomic_DNA"/>
</dbReference>
<dbReference type="PANTHER" id="PTHR45436:SF5">
    <property type="entry name" value="SENSOR HISTIDINE KINASE TRCS"/>
    <property type="match status" value="1"/>
</dbReference>
<feature type="transmembrane region" description="Helical" evidence="10">
    <location>
        <begin position="17"/>
        <end position="36"/>
    </location>
</feature>
<keyword evidence="6 10" id="KW-0812">Transmembrane</keyword>
<keyword evidence="12" id="KW-0547">Nucleotide-binding</keyword>
<evidence type="ECO:0000259" key="11">
    <source>
        <dbReference type="PROSITE" id="PS50109"/>
    </source>
</evidence>
<evidence type="ECO:0000256" key="4">
    <source>
        <dbReference type="ARBA" id="ARBA00022553"/>
    </source>
</evidence>
<dbReference type="InterPro" id="IPR036890">
    <property type="entry name" value="HATPase_C_sf"/>
</dbReference>
<dbReference type="GO" id="GO:0005886">
    <property type="term" value="C:plasma membrane"/>
    <property type="evidence" value="ECO:0007669"/>
    <property type="project" value="TreeGrafter"/>
</dbReference>
<sequence length="445" mass="49535">MPINTIEKRLPSLRSRLLIAAAAWLIVITLSAGYLVPSFIKTYLVGQEEQQLKLYLDQLTALVDVTTDGKMSLSGKLSNPLFESPYSGLYWSLTINDQQLRSRSLWDTRIRGNKEEGFIGPNKQPLIVISREFFVPEADDPVNLSVAINKDKLNATLQKLTHGLWLILIIMAIGILALTWLQVSWSLSPLRKLQQNLKKVRNGELTELTGIYPTEVKPVIDDLNALLFHYQELLERARNHSGNLSHALKTPIAILNNEVALLNDVDKTKLTPALLQLQQHIDYHLGRARMAGAVNILTAKTAPSSRVDAISMAMDKIYAHREVILVNELDSDLNIAVEKRDLDEIVGNFIENSYKWANSLIRVHQQSVDTDTVSIVIEDDGPGIAEDECNEALKRGIRLDESTPGTGLGLNIANELAHSYRGELILSRSPLGGLKAEITLPLPRS</sequence>
<dbReference type="AlphaFoldDB" id="A0A2T3JGS0"/>
<proteinExistence type="predicted"/>
<keyword evidence="13" id="KW-1185">Reference proteome</keyword>
<keyword evidence="9 10" id="KW-0472">Membrane</keyword>
<evidence type="ECO:0000256" key="1">
    <source>
        <dbReference type="ARBA" id="ARBA00000085"/>
    </source>
</evidence>
<keyword evidence="5" id="KW-0808">Transferase</keyword>
<evidence type="ECO:0000313" key="13">
    <source>
        <dbReference type="Proteomes" id="UP000240987"/>
    </source>
</evidence>
<dbReference type="PANTHER" id="PTHR45436">
    <property type="entry name" value="SENSOR HISTIDINE KINASE YKOH"/>
    <property type="match status" value="1"/>
</dbReference>
<dbReference type="Gene3D" id="1.10.287.130">
    <property type="match status" value="1"/>
</dbReference>
<dbReference type="RefSeq" id="WP_107243106.1">
    <property type="nucleotide sequence ID" value="NZ_PYMJ01000011.1"/>
</dbReference>
<keyword evidence="12" id="KW-0067">ATP-binding</keyword>
<dbReference type="GO" id="GO:0004673">
    <property type="term" value="F:protein histidine kinase activity"/>
    <property type="evidence" value="ECO:0007669"/>
    <property type="project" value="UniProtKB-EC"/>
</dbReference>
<dbReference type="Pfam" id="PF02518">
    <property type="entry name" value="HATPase_c"/>
    <property type="match status" value="1"/>
</dbReference>
<dbReference type="GO" id="GO:0005524">
    <property type="term" value="F:ATP binding"/>
    <property type="evidence" value="ECO:0007669"/>
    <property type="project" value="UniProtKB-KW"/>
</dbReference>
<dbReference type="Proteomes" id="UP000240987">
    <property type="component" value="Unassembled WGS sequence"/>
</dbReference>
<dbReference type="OrthoDB" id="9809567at2"/>
<dbReference type="PROSITE" id="PS50109">
    <property type="entry name" value="HIS_KIN"/>
    <property type="match status" value="1"/>
</dbReference>
<evidence type="ECO:0000256" key="9">
    <source>
        <dbReference type="ARBA" id="ARBA00023136"/>
    </source>
</evidence>
<evidence type="ECO:0000256" key="5">
    <source>
        <dbReference type="ARBA" id="ARBA00022679"/>
    </source>
</evidence>
<name>A0A2T3JGS0_9GAMM</name>
<evidence type="ECO:0000256" key="7">
    <source>
        <dbReference type="ARBA" id="ARBA00022777"/>
    </source>
</evidence>
<dbReference type="InterPro" id="IPR050428">
    <property type="entry name" value="TCS_sensor_his_kinase"/>
</dbReference>
<dbReference type="EC" id="2.7.13.3" evidence="3"/>
<evidence type="ECO:0000256" key="3">
    <source>
        <dbReference type="ARBA" id="ARBA00012438"/>
    </source>
</evidence>
<comment type="catalytic activity">
    <reaction evidence="1">
        <text>ATP + protein L-histidine = ADP + protein N-phospho-L-histidine.</text>
        <dbReference type="EC" id="2.7.13.3"/>
    </reaction>
</comment>
<comment type="subcellular location">
    <subcellularLocation>
        <location evidence="2">Membrane</location>
    </subcellularLocation>
</comment>
<comment type="caution">
    <text evidence="12">The sequence shown here is derived from an EMBL/GenBank/DDBJ whole genome shotgun (WGS) entry which is preliminary data.</text>
</comment>
<evidence type="ECO:0000256" key="2">
    <source>
        <dbReference type="ARBA" id="ARBA00004370"/>
    </source>
</evidence>
<accession>A0A2T3JGS0</accession>
<evidence type="ECO:0000256" key="8">
    <source>
        <dbReference type="ARBA" id="ARBA00022989"/>
    </source>
</evidence>
<evidence type="ECO:0000256" key="10">
    <source>
        <dbReference type="SAM" id="Phobius"/>
    </source>
</evidence>
<feature type="domain" description="Histidine kinase" evidence="11">
    <location>
        <begin position="243"/>
        <end position="444"/>
    </location>
</feature>
<dbReference type="InterPro" id="IPR004358">
    <property type="entry name" value="Sig_transdc_His_kin-like_C"/>
</dbReference>
<protein>
    <recommendedName>
        <fullName evidence="3">histidine kinase</fullName>
        <ecNumber evidence="3">2.7.13.3</ecNumber>
    </recommendedName>
</protein>
<organism evidence="12 13">
    <name type="scientific">Photobacterium frigidiphilum</name>
    <dbReference type="NCBI Taxonomy" id="264736"/>
    <lineage>
        <taxon>Bacteria</taxon>
        <taxon>Pseudomonadati</taxon>
        <taxon>Pseudomonadota</taxon>
        <taxon>Gammaproteobacteria</taxon>
        <taxon>Vibrionales</taxon>
        <taxon>Vibrionaceae</taxon>
        <taxon>Photobacterium</taxon>
    </lineage>
</organism>
<keyword evidence="4" id="KW-0597">Phosphoprotein</keyword>
<dbReference type="SMART" id="SM00387">
    <property type="entry name" value="HATPase_c"/>
    <property type="match status" value="1"/>
</dbReference>
<dbReference type="InterPro" id="IPR005467">
    <property type="entry name" value="His_kinase_dom"/>
</dbReference>
<dbReference type="Gene3D" id="3.30.565.10">
    <property type="entry name" value="Histidine kinase-like ATPase, C-terminal domain"/>
    <property type="match status" value="1"/>
</dbReference>
<gene>
    <name evidence="12" type="ORF">C9J12_12975</name>
</gene>
<dbReference type="InterPro" id="IPR003594">
    <property type="entry name" value="HATPase_dom"/>
</dbReference>
<keyword evidence="8 10" id="KW-1133">Transmembrane helix</keyword>
<evidence type="ECO:0000256" key="6">
    <source>
        <dbReference type="ARBA" id="ARBA00022692"/>
    </source>
</evidence>
<dbReference type="PRINTS" id="PR00344">
    <property type="entry name" value="BCTRLSENSOR"/>
</dbReference>
<feature type="transmembrane region" description="Helical" evidence="10">
    <location>
        <begin position="163"/>
        <end position="183"/>
    </location>
</feature>
<dbReference type="SUPFAM" id="SSF55874">
    <property type="entry name" value="ATPase domain of HSP90 chaperone/DNA topoisomerase II/histidine kinase"/>
    <property type="match status" value="1"/>
</dbReference>
<evidence type="ECO:0000313" key="12">
    <source>
        <dbReference type="EMBL" id="PSU48123.1"/>
    </source>
</evidence>
<dbReference type="GO" id="GO:0000160">
    <property type="term" value="P:phosphorelay signal transduction system"/>
    <property type="evidence" value="ECO:0007669"/>
    <property type="project" value="TreeGrafter"/>
</dbReference>